<proteinExistence type="predicted"/>
<dbReference type="InterPro" id="IPR001387">
    <property type="entry name" value="Cro/C1-type_HTH"/>
</dbReference>
<dbReference type="AlphaFoldDB" id="A0A2T4L3X0"/>
<dbReference type="InterPro" id="IPR010982">
    <property type="entry name" value="Lambda_DNA-bd_dom_sf"/>
</dbReference>
<evidence type="ECO:0000313" key="1">
    <source>
        <dbReference type="EMBL" id="PTF16465.1"/>
    </source>
</evidence>
<dbReference type="EMBL" id="PYZH01000007">
    <property type="protein sequence ID" value="PTF16465.1"/>
    <property type="molecule type" value="Genomic_DNA"/>
</dbReference>
<sequence length="85" mass="10525">MSSHTLFNLRTKRNLEINELTELINKKYGTHYEPHQLWEWENHQREPKFKDAMILADFFDTPYQMLVESKYKEYQKQFDDVDIRL</sequence>
<organism evidence="1 2">
    <name type="scientific">Staphylococcus devriesei</name>
    <dbReference type="NCBI Taxonomy" id="586733"/>
    <lineage>
        <taxon>Bacteria</taxon>
        <taxon>Bacillati</taxon>
        <taxon>Bacillota</taxon>
        <taxon>Bacilli</taxon>
        <taxon>Bacillales</taxon>
        <taxon>Staphylococcaceae</taxon>
        <taxon>Staphylococcus</taxon>
    </lineage>
</organism>
<dbReference type="SUPFAM" id="SSF47413">
    <property type="entry name" value="lambda repressor-like DNA-binding domains"/>
    <property type="match status" value="1"/>
</dbReference>
<reference evidence="1 2" key="1">
    <citation type="journal article" date="2016" name="Front. Microbiol.">
        <title>Comprehensive Phylogenetic Analysis of Bovine Non-aureus Staphylococci Species Based on Whole-Genome Sequencing.</title>
        <authorList>
            <person name="Naushad S."/>
            <person name="Barkema H.W."/>
            <person name="Luby C."/>
            <person name="Condas L.A."/>
            <person name="Nobrega D.B."/>
            <person name="Carson D.A."/>
            <person name="De Buck J."/>
        </authorList>
    </citation>
    <scope>NUCLEOTIDE SEQUENCE [LARGE SCALE GENOMIC DNA]</scope>
    <source>
        <strain evidence="1 2">SNUC 4143</strain>
    </source>
</reference>
<dbReference type="Proteomes" id="UP000243350">
    <property type="component" value="Unassembled WGS sequence"/>
</dbReference>
<name>A0A2T4L3X0_9STAP</name>
<evidence type="ECO:0000313" key="2">
    <source>
        <dbReference type="Proteomes" id="UP000243350"/>
    </source>
</evidence>
<dbReference type="GO" id="GO:0003677">
    <property type="term" value="F:DNA binding"/>
    <property type="evidence" value="ECO:0007669"/>
    <property type="project" value="InterPro"/>
</dbReference>
<accession>A0A2T4L3X0</accession>
<protein>
    <submittedName>
        <fullName evidence="1">Transcriptional regulator</fullName>
    </submittedName>
</protein>
<dbReference type="Gene3D" id="1.10.260.40">
    <property type="entry name" value="lambda repressor-like DNA-binding domains"/>
    <property type="match status" value="1"/>
</dbReference>
<comment type="caution">
    <text evidence="1">The sequence shown here is derived from an EMBL/GenBank/DDBJ whole genome shotgun (WGS) entry which is preliminary data.</text>
</comment>
<dbReference type="CDD" id="cd00093">
    <property type="entry name" value="HTH_XRE"/>
    <property type="match status" value="1"/>
</dbReference>
<gene>
    <name evidence="1" type="ORF">BUY48_01935</name>
</gene>
<dbReference type="RefSeq" id="WP_107519914.1">
    <property type="nucleotide sequence ID" value="NZ_PYZH01000007.1"/>
</dbReference>